<accession>A0A9D1N043</accession>
<dbReference type="EMBL" id="DVOD01000043">
    <property type="protein sequence ID" value="HIU92610.1"/>
    <property type="molecule type" value="Genomic_DNA"/>
</dbReference>
<reference evidence="2" key="1">
    <citation type="submission" date="2020-10" db="EMBL/GenBank/DDBJ databases">
        <authorList>
            <person name="Gilroy R."/>
        </authorList>
    </citation>
    <scope>NUCLEOTIDE SEQUENCE</scope>
    <source>
        <strain evidence="2">CHK154-7741</strain>
    </source>
</reference>
<dbReference type="AlphaFoldDB" id="A0A9D1N043"/>
<feature type="compositionally biased region" description="Polar residues" evidence="1">
    <location>
        <begin position="378"/>
        <end position="387"/>
    </location>
</feature>
<proteinExistence type="predicted"/>
<dbReference type="Proteomes" id="UP000886748">
    <property type="component" value="Unassembled WGS sequence"/>
</dbReference>
<evidence type="ECO:0000313" key="3">
    <source>
        <dbReference type="Proteomes" id="UP000886748"/>
    </source>
</evidence>
<comment type="caution">
    <text evidence="2">The sequence shown here is derived from an EMBL/GenBank/DDBJ whole genome shotgun (WGS) entry which is preliminary data.</text>
</comment>
<reference evidence="2" key="2">
    <citation type="journal article" date="2021" name="PeerJ">
        <title>Extensive microbial diversity within the chicken gut microbiome revealed by metagenomics and culture.</title>
        <authorList>
            <person name="Gilroy R."/>
            <person name="Ravi A."/>
            <person name="Getino M."/>
            <person name="Pursley I."/>
            <person name="Horton D.L."/>
            <person name="Alikhan N.F."/>
            <person name="Baker D."/>
            <person name="Gharbi K."/>
            <person name="Hall N."/>
            <person name="Watson M."/>
            <person name="Adriaenssens E.M."/>
            <person name="Foster-Nyarko E."/>
            <person name="Jarju S."/>
            <person name="Secka A."/>
            <person name="Antonio M."/>
            <person name="Oren A."/>
            <person name="Chaudhuri R.R."/>
            <person name="La Ragione R."/>
            <person name="Hildebrand F."/>
            <person name="Pallen M.J."/>
        </authorList>
    </citation>
    <scope>NUCLEOTIDE SEQUENCE</scope>
    <source>
        <strain evidence="2">CHK154-7741</strain>
    </source>
</reference>
<evidence type="ECO:0000313" key="2">
    <source>
        <dbReference type="EMBL" id="HIU92610.1"/>
    </source>
</evidence>
<evidence type="ECO:0000256" key="1">
    <source>
        <dbReference type="SAM" id="MobiDB-lite"/>
    </source>
</evidence>
<name>A0A9D1N043_9CLOT</name>
<feature type="compositionally biased region" description="Basic and acidic residues" evidence="1">
    <location>
        <begin position="423"/>
        <end position="432"/>
    </location>
</feature>
<protein>
    <submittedName>
        <fullName evidence="2">Uncharacterized protein</fullName>
    </submittedName>
</protein>
<organism evidence="2 3">
    <name type="scientific">Candidatus Limenecus avicola</name>
    <dbReference type="NCBI Taxonomy" id="2840847"/>
    <lineage>
        <taxon>Bacteria</taxon>
        <taxon>Bacillati</taxon>
        <taxon>Bacillota</taxon>
        <taxon>Clostridia</taxon>
        <taxon>Eubacteriales</taxon>
        <taxon>Clostridiaceae</taxon>
        <taxon>Clostridiaceae incertae sedis</taxon>
        <taxon>Candidatus Limenecus</taxon>
    </lineage>
</organism>
<feature type="region of interest" description="Disordered" evidence="1">
    <location>
        <begin position="365"/>
        <end position="432"/>
    </location>
</feature>
<gene>
    <name evidence="2" type="ORF">IAD26_05685</name>
</gene>
<sequence>MIFESMKKLFTITFVLLTAVICLNAQAFAVVRKPPTVLVLTDSGHRNGTNYIICGAASDIIAEDIINELNKTKRIKAPLLGENMAKITQKTLPLYHLTFFKEYKYNYNVDFVNLKRVTANIPADYILMVTSGLDIQSQFLKETWWNKWGISASEPVVPTYRLTTMLTLIDKRTYSIVWQDLYQRDLKAENADIAITQFSPSYAQLAKIKKYSKTMSEYVTMNIDKTVNPWIVPPKEPTAIEMRSRFLNEGTKLHYPAVNEEVVKQNFNEFKTETKQKWNTYQRQRMQKKHIENVRRIEKRQEAEKIKQQTPQTNSIKDKIRIKPEKKKEERLFDSIRNNIDDMSNTLPPPSESEIIKEKESEKEIEQKQIQKPVEIQTETPAKTDTNIKPAVEIQPAQKKEEPKLLKPVMNKPVVKQATPKTQEPKEQEEKKHVPYYDWNLKNIYLEKIGKMSHLE</sequence>